<dbReference type="EMBL" id="JAEILM010000037">
    <property type="protein sequence ID" value="MBI6633498.1"/>
    <property type="molecule type" value="Genomic_DNA"/>
</dbReference>
<accession>A0A0R3AM42</accession>
<dbReference type="PATRIC" id="fig|1615673.3.peg.2605"/>
<gene>
    <name evidence="1" type="ORF">TX23_07935</name>
    <name evidence="2" type="ORF">YA0871_12570</name>
</gene>
<dbReference type="AlphaFoldDB" id="A0A0R3AM42"/>
<dbReference type="EMBL" id="JYLN01000002">
    <property type="protein sequence ID" value="KRP74343.1"/>
    <property type="molecule type" value="Genomic_DNA"/>
</dbReference>
<reference evidence="1 3" key="1">
    <citation type="submission" date="2015-02" db="EMBL/GenBank/DDBJ databases">
        <title>Two Pseudomonas sp. nov., isolated from raw milk.</title>
        <authorList>
            <person name="Wenning M."/>
            <person name="von Neubeck M."/>
            <person name="Huptas C."/>
            <person name="Scherer S."/>
        </authorList>
    </citation>
    <scope>NUCLEOTIDE SEQUENCE [LARGE SCALE GENOMIC DNA]</scope>
    <source>
        <strain evidence="1 3">DSM 29164</strain>
    </source>
</reference>
<protein>
    <submittedName>
        <fullName evidence="1">Type III secretion protein</fullName>
    </submittedName>
</protein>
<dbReference type="Proteomes" id="UP000607562">
    <property type="component" value="Unassembled WGS sequence"/>
</dbReference>
<name>A0A0R3AM42_9PSED</name>
<organism evidence="1 3">
    <name type="scientific">Pseudomonas paralactis</name>
    <dbReference type="NCBI Taxonomy" id="1615673"/>
    <lineage>
        <taxon>Bacteria</taxon>
        <taxon>Pseudomonadati</taxon>
        <taxon>Pseudomonadota</taxon>
        <taxon>Gammaproteobacteria</taxon>
        <taxon>Pseudomonadales</taxon>
        <taxon>Pseudomonadaceae</taxon>
        <taxon>Pseudomonas</taxon>
    </lineage>
</organism>
<sequence length="71" mass="8296">MDFFKELTHSIARNKTSTYKEFKSGFEESLAAEDSELFHNLVTRREVTFALYSEHGKTVNQMLKTTIESFQ</sequence>
<keyword evidence="4" id="KW-1185">Reference proteome</keyword>
<evidence type="ECO:0000313" key="2">
    <source>
        <dbReference type="EMBL" id="MBI6633498.1"/>
    </source>
</evidence>
<comment type="caution">
    <text evidence="1">The sequence shown here is derived from an EMBL/GenBank/DDBJ whole genome shotgun (WGS) entry which is preliminary data.</text>
</comment>
<proteinExistence type="predicted"/>
<dbReference type="OrthoDB" id="6942191at2"/>
<evidence type="ECO:0000313" key="3">
    <source>
        <dbReference type="Proteomes" id="UP000050852"/>
    </source>
</evidence>
<evidence type="ECO:0000313" key="4">
    <source>
        <dbReference type="Proteomes" id="UP000607562"/>
    </source>
</evidence>
<evidence type="ECO:0000313" key="1">
    <source>
        <dbReference type="EMBL" id="KRP74343.1"/>
    </source>
</evidence>
<reference evidence="2 4" key="2">
    <citation type="submission" date="2020-12" db="EMBL/GenBank/DDBJ databases">
        <title>Comparative genomic insights into the epidemiology and virulence of plant pathogenic Pseudomonads from Turkey.</title>
        <authorList>
            <person name="Dillon M."/>
            <person name="Ruiz-Bedoya T."/>
            <person name="Bendalovic-Torma C."/>
            <person name="Guttman K.M."/>
            <person name="Kwak H."/>
            <person name="Middleton M.A."/>
            <person name="Wang P.W."/>
            <person name="Horuz S."/>
            <person name="Aysan Y."/>
            <person name="Guttman D.S."/>
        </authorList>
    </citation>
    <scope>NUCLEOTIDE SEQUENCE [LARGE SCALE GENOMIC DNA]</scope>
    <source>
        <strain evidence="2 4">Marul_2_1</strain>
    </source>
</reference>
<dbReference type="RefSeq" id="WP_057701706.1">
    <property type="nucleotide sequence ID" value="NZ_JAEILM010000037.1"/>
</dbReference>
<dbReference type="Proteomes" id="UP000050852">
    <property type="component" value="Unassembled WGS sequence"/>
</dbReference>